<dbReference type="InterPro" id="IPR036291">
    <property type="entry name" value="NAD(P)-bd_dom_sf"/>
</dbReference>
<evidence type="ECO:0000313" key="3">
    <source>
        <dbReference type="Proteomes" id="UP001055025"/>
    </source>
</evidence>
<gene>
    <name evidence="2" type="ORF">ATOP_07230</name>
</gene>
<feature type="domain" description="Gfo/Idh/MocA-like oxidoreductase N-terminal" evidence="1">
    <location>
        <begin position="2"/>
        <end position="93"/>
    </location>
</feature>
<dbReference type="Proteomes" id="UP001055025">
    <property type="component" value="Unassembled WGS sequence"/>
</dbReference>
<dbReference type="PANTHER" id="PTHR43249">
    <property type="entry name" value="UDP-N-ACETYL-2-AMINO-2-DEOXY-D-GLUCURONATE OXIDASE"/>
    <property type="match status" value="1"/>
</dbReference>
<protein>
    <recommendedName>
        <fullName evidence="1">Gfo/Idh/MocA-like oxidoreductase N-terminal domain-containing protein</fullName>
    </recommendedName>
</protein>
<dbReference type="PANTHER" id="PTHR43249:SF1">
    <property type="entry name" value="D-GLUCOSIDE 3-DEHYDROGENASE"/>
    <property type="match status" value="1"/>
</dbReference>
<comment type="caution">
    <text evidence="2">The sequence shown here is derived from an EMBL/GenBank/DDBJ whole genome shotgun (WGS) entry which is preliminary data.</text>
</comment>
<dbReference type="InterPro" id="IPR052515">
    <property type="entry name" value="Gfo/Idh/MocA_Oxidoreductase"/>
</dbReference>
<accession>A0AAV5B334</accession>
<sequence>MAVCDVLPERMESLLAKHGLEGDRSIARYTDYRQMLAEHPEIELAAVATESGEHAGIALDLIDAGVNCIVEKPLAMAMADADEIVRRADEAGVLEGEMSPLS</sequence>
<dbReference type="Gene3D" id="3.40.50.720">
    <property type="entry name" value="NAD(P)-binding Rossmann-like Domain"/>
    <property type="match status" value="1"/>
</dbReference>
<proteinExistence type="predicted"/>
<name>A0AAV5B334_9ACTN</name>
<dbReference type="SUPFAM" id="SSF51735">
    <property type="entry name" value="NAD(P)-binding Rossmann-fold domains"/>
    <property type="match status" value="1"/>
</dbReference>
<dbReference type="Pfam" id="PF01408">
    <property type="entry name" value="GFO_IDH_MocA"/>
    <property type="match status" value="1"/>
</dbReference>
<evidence type="ECO:0000313" key="2">
    <source>
        <dbReference type="EMBL" id="GJM55068.1"/>
    </source>
</evidence>
<dbReference type="InterPro" id="IPR000683">
    <property type="entry name" value="Gfo/Idh/MocA-like_OxRdtase_N"/>
</dbReference>
<keyword evidence="3" id="KW-1185">Reference proteome</keyword>
<reference evidence="2" key="1">
    <citation type="journal article" date="2022" name="Int. J. Syst. Evol. Microbiol.">
        <title>Granulimonas faecalis gen. nov., sp. nov., and Leptogranulimonas caecicola gen. nov., sp. nov., novel lactate-producing Atopobiaceae bacteria isolated from mouse intestines, and an emended description of the family Atopobiaceae.</title>
        <authorList>
            <person name="Morinaga K."/>
            <person name="Kusada H."/>
            <person name="Sakamoto S."/>
            <person name="Murakami T."/>
            <person name="Toyoda A."/>
            <person name="Mori H."/>
            <person name="Meng X.Y."/>
            <person name="Takashino M."/>
            <person name="Murotomi K."/>
            <person name="Tamaki H."/>
        </authorList>
    </citation>
    <scope>NUCLEOTIDE SEQUENCE</scope>
    <source>
        <strain evidence="2">OPF53</strain>
    </source>
</reference>
<organism evidence="2 3">
    <name type="scientific">Granulimonas faecalis</name>
    <dbReference type="NCBI Taxonomy" id="2894155"/>
    <lineage>
        <taxon>Bacteria</taxon>
        <taxon>Bacillati</taxon>
        <taxon>Actinomycetota</taxon>
        <taxon>Coriobacteriia</taxon>
        <taxon>Coriobacteriales</taxon>
        <taxon>Kribbibacteriaceae</taxon>
        <taxon>Granulimonas</taxon>
    </lineage>
</organism>
<dbReference type="GO" id="GO:0000166">
    <property type="term" value="F:nucleotide binding"/>
    <property type="evidence" value="ECO:0007669"/>
    <property type="project" value="InterPro"/>
</dbReference>
<dbReference type="AlphaFoldDB" id="A0AAV5B334"/>
<evidence type="ECO:0000259" key="1">
    <source>
        <dbReference type="Pfam" id="PF01408"/>
    </source>
</evidence>
<dbReference type="EMBL" id="BQKC01000001">
    <property type="protein sequence ID" value="GJM55068.1"/>
    <property type="molecule type" value="Genomic_DNA"/>
</dbReference>